<evidence type="ECO:0000256" key="3">
    <source>
        <dbReference type="ARBA" id="ARBA00023139"/>
    </source>
</evidence>
<comment type="subunit">
    <text evidence="6">Component of the lipopolysaccharide transport and assembly complex. Interacts with LptD.</text>
</comment>
<dbReference type="PANTHER" id="PTHR38098:SF1">
    <property type="entry name" value="LPS-ASSEMBLY LIPOPROTEIN LPTE"/>
    <property type="match status" value="1"/>
</dbReference>
<keyword evidence="5 8" id="KW-0449">Lipoprotein</keyword>
<evidence type="ECO:0000256" key="6">
    <source>
        <dbReference type="HAMAP-Rule" id="MF_01186"/>
    </source>
</evidence>
<comment type="caution">
    <text evidence="8">The sequence shown here is derived from an EMBL/GenBank/DDBJ whole genome shotgun (WGS) entry which is preliminary data.</text>
</comment>
<evidence type="ECO:0000256" key="7">
    <source>
        <dbReference type="SAM" id="Phobius"/>
    </source>
</evidence>
<dbReference type="GO" id="GO:0009279">
    <property type="term" value="C:cell outer membrane"/>
    <property type="evidence" value="ECO:0007669"/>
    <property type="project" value="UniProtKB-UniRule"/>
</dbReference>
<evidence type="ECO:0000256" key="2">
    <source>
        <dbReference type="ARBA" id="ARBA00023136"/>
    </source>
</evidence>
<comment type="similarity">
    <text evidence="6">Belongs to the LptE lipoprotein family.</text>
</comment>
<dbReference type="EMBL" id="BSOT01000005">
    <property type="protein sequence ID" value="GLR70486.1"/>
    <property type="molecule type" value="Genomic_DNA"/>
</dbReference>
<dbReference type="GO" id="GO:1990351">
    <property type="term" value="C:transporter complex"/>
    <property type="evidence" value="ECO:0007669"/>
    <property type="project" value="TreeGrafter"/>
</dbReference>
<proteinExistence type="inferred from homology"/>
<name>A0AA37WGR1_9ALTE</name>
<sequence>MSLTLNMSVNSACKYCLQVVIVLLVCTILAACGFTLRGSQTLPNNIDTIVVSSALQYSPLSRSLSKRLPIYQLKSLSPSQASTALLEEGKVMSISLQPENLERRLLSMFSSGQVAEYELIYTVEYEVYFPYMAPIQNTMTVAREYQEDPDRILAKSRELELIMDEMRTETADRIIRLLSSQYATAKPIEIAAKEE</sequence>
<keyword evidence="7" id="KW-0812">Transmembrane</keyword>
<dbReference type="GO" id="GO:0015920">
    <property type="term" value="P:lipopolysaccharide transport"/>
    <property type="evidence" value="ECO:0007669"/>
    <property type="project" value="TreeGrafter"/>
</dbReference>
<keyword evidence="2 6" id="KW-0472">Membrane</keyword>
<evidence type="ECO:0000313" key="9">
    <source>
        <dbReference type="Proteomes" id="UP001156601"/>
    </source>
</evidence>
<keyword evidence="3" id="KW-0564">Palmitate</keyword>
<comment type="function">
    <text evidence="6">Together with LptD, is involved in the assembly of lipopolysaccharide (LPS) at the surface of the outer membrane. Required for the proper assembly of LptD. Binds LPS and may serve as the LPS recognition site at the outer membrane.</text>
</comment>
<feature type="transmembrane region" description="Helical" evidence="7">
    <location>
        <begin position="12"/>
        <end position="36"/>
    </location>
</feature>
<keyword evidence="7" id="KW-1133">Transmembrane helix</keyword>
<gene>
    <name evidence="6 8" type="primary">lptE</name>
    <name evidence="8" type="ORF">GCM10007852_13940</name>
</gene>
<reference evidence="8" key="1">
    <citation type="journal article" date="2014" name="Int. J. Syst. Evol. Microbiol.">
        <title>Complete genome sequence of Corynebacterium casei LMG S-19264T (=DSM 44701T), isolated from a smear-ripened cheese.</title>
        <authorList>
            <consortium name="US DOE Joint Genome Institute (JGI-PGF)"/>
            <person name="Walter F."/>
            <person name="Albersmeier A."/>
            <person name="Kalinowski J."/>
            <person name="Ruckert C."/>
        </authorList>
    </citation>
    <scope>NUCLEOTIDE SEQUENCE</scope>
    <source>
        <strain evidence="8">NBRC 110023</strain>
    </source>
</reference>
<organism evidence="8 9">
    <name type="scientific">Agaribacter marinus</name>
    <dbReference type="NCBI Taxonomy" id="1431249"/>
    <lineage>
        <taxon>Bacteria</taxon>
        <taxon>Pseudomonadati</taxon>
        <taxon>Pseudomonadota</taxon>
        <taxon>Gammaproteobacteria</taxon>
        <taxon>Alteromonadales</taxon>
        <taxon>Alteromonadaceae</taxon>
        <taxon>Agaribacter</taxon>
    </lineage>
</organism>
<keyword evidence="1" id="KW-0732">Signal</keyword>
<dbReference type="GO" id="GO:0043165">
    <property type="term" value="P:Gram-negative-bacterium-type cell outer membrane assembly"/>
    <property type="evidence" value="ECO:0007669"/>
    <property type="project" value="UniProtKB-UniRule"/>
</dbReference>
<accession>A0AA37WGR1</accession>
<protein>
    <recommendedName>
        <fullName evidence="6">LPS-assembly lipoprotein LptE</fullName>
    </recommendedName>
</protein>
<evidence type="ECO:0000256" key="5">
    <source>
        <dbReference type="ARBA" id="ARBA00023288"/>
    </source>
</evidence>
<reference evidence="8" key="2">
    <citation type="submission" date="2023-01" db="EMBL/GenBank/DDBJ databases">
        <title>Draft genome sequence of Agaribacter marinus strain NBRC 110023.</title>
        <authorList>
            <person name="Sun Q."/>
            <person name="Mori K."/>
        </authorList>
    </citation>
    <scope>NUCLEOTIDE SEQUENCE</scope>
    <source>
        <strain evidence="8">NBRC 110023</strain>
    </source>
</reference>
<dbReference type="PANTHER" id="PTHR38098">
    <property type="entry name" value="LPS-ASSEMBLY LIPOPROTEIN LPTE"/>
    <property type="match status" value="1"/>
</dbReference>
<keyword evidence="9" id="KW-1185">Reference proteome</keyword>
<keyword evidence="4 6" id="KW-0998">Cell outer membrane</keyword>
<dbReference type="AlphaFoldDB" id="A0AA37WGR1"/>
<dbReference type="GO" id="GO:0001530">
    <property type="term" value="F:lipopolysaccharide binding"/>
    <property type="evidence" value="ECO:0007669"/>
    <property type="project" value="TreeGrafter"/>
</dbReference>
<evidence type="ECO:0000313" key="8">
    <source>
        <dbReference type="EMBL" id="GLR70486.1"/>
    </source>
</evidence>
<dbReference type="HAMAP" id="MF_01186">
    <property type="entry name" value="LPS_assembly_LptE"/>
    <property type="match status" value="1"/>
</dbReference>
<dbReference type="Proteomes" id="UP001156601">
    <property type="component" value="Unassembled WGS sequence"/>
</dbReference>
<dbReference type="RefSeq" id="WP_284216780.1">
    <property type="nucleotide sequence ID" value="NZ_BSOT01000005.1"/>
</dbReference>
<dbReference type="Gene3D" id="3.30.160.150">
    <property type="entry name" value="Lipoprotein like domain"/>
    <property type="match status" value="1"/>
</dbReference>
<evidence type="ECO:0000256" key="4">
    <source>
        <dbReference type="ARBA" id="ARBA00023237"/>
    </source>
</evidence>
<dbReference type="InterPro" id="IPR007485">
    <property type="entry name" value="LPS_assembly_LptE"/>
</dbReference>
<evidence type="ECO:0000256" key="1">
    <source>
        <dbReference type="ARBA" id="ARBA00022729"/>
    </source>
</evidence>
<dbReference type="Pfam" id="PF04390">
    <property type="entry name" value="LptE"/>
    <property type="match status" value="1"/>
</dbReference>